<sequence length="62" mass="6227">MLAAEFALRHAMSADPPIGTSLGEVFVNKLYVRADSAVAAGCGGIVGDATAFGANGVGIFDR</sequence>
<evidence type="ECO:0000313" key="1">
    <source>
        <dbReference type="EMBL" id="GEO13530.1"/>
    </source>
</evidence>
<protein>
    <submittedName>
        <fullName evidence="1">Uncharacterized protein</fullName>
    </submittedName>
</protein>
<accession>A0A512BNK3</accession>
<comment type="caution">
    <text evidence="1">The sequence shown here is derived from an EMBL/GenBank/DDBJ whole genome shotgun (WGS) entry which is preliminary data.</text>
</comment>
<gene>
    <name evidence="1" type="ORF">MAE02_12260</name>
</gene>
<proteinExistence type="predicted"/>
<dbReference type="EMBL" id="BJYU01000011">
    <property type="protein sequence ID" value="GEO13530.1"/>
    <property type="molecule type" value="Genomic_DNA"/>
</dbReference>
<dbReference type="Proteomes" id="UP000321085">
    <property type="component" value="Unassembled WGS sequence"/>
</dbReference>
<keyword evidence="2" id="KW-1185">Reference proteome</keyword>
<dbReference type="AlphaFoldDB" id="A0A512BNK3"/>
<organism evidence="1 2">
    <name type="scientific">Microvirga aerophila</name>
    <dbReference type="NCBI Taxonomy" id="670291"/>
    <lineage>
        <taxon>Bacteria</taxon>
        <taxon>Pseudomonadati</taxon>
        <taxon>Pseudomonadota</taxon>
        <taxon>Alphaproteobacteria</taxon>
        <taxon>Hyphomicrobiales</taxon>
        <taxon>Methylobacteriaceae</taxon>
        <taxon>Microvirga</taxon>
    </lineage>
</organism>
<reference evidence="1 2" key="1">
    <citation type="submission" date="2019-07" db="EMBL/GenBank/DDBJ databases">
        <title>Whole genome shotgun sequence of Microvirga aerophila NBRC 106136.</title>
        <authorList>
            <person name="Hosoyama A."/>
            <person name="Uohara A."/>
            <person name="Ohji S."/>
            <person name="Ichikawa N."/>
        </authorList>
    </citation>
    <scope>NUCLEOTIDE SEQUENCE [LARGE SCALE GENOMIC DNA]</scope>
    <source>
        <strain evidence="1 2">NBRC 106136</strain>
    </source>
</reference>
<evidence type="ECO:0000313" key="2">
    <source>
        <dbReference type="Proteomes" id="UP000321085"/>
    </source>
</evidence>
<name>A0A512BNK3_9HYPH</name>